<dbReference type="AlphaFoldDB" id="A0AAV6WVZ5"/>
<dbReference type="EMBL" id="WHWC01000010">
    <property type="protein sequence ID" value="KAG8374533.1"/>
    <property type="molecule type" value="Genomic_DNA"/>
</dbReference>
<name>A0AAV6WVZ5_9LAMI</name>
<evidence type="ECO:0000313" key="2">
    <source>
        <dbReference type="EMBL" id="KAG8374533.1"/>
    </source>
</evidence>
<accession>A0AAV6WVZ5</accession>
<protein>
    <submittedName>
        <fullName evidence="2">Uncharacterized protein</fullName>
    </submittedName>
</protein>
<dbReference type="Proteomes" id="UP000826271">
    <property type="component" value="Unassembled WGS sequence"/>
</dbReference>
<evidence type="ECO:0000256" key="1">
    <source>
        <dbReference type="SAM" id="MobiDB-lite"/>
    </source>
</evidence>
<gene>
    <name evidence="2" type="ORF">BUALT_Bualt10G0004800</name>
</gene>
<reference evidence="2" key="1">
    <citation type="submission" date="2019-10" db="EMBL/GenBank/DDBJ databases">
        <authorList>
            <person name="Zhang R."/>
            <person name="Pan Y."/>
            <person name="Wang J."/>
            <person name="Ma R."/>
            <person name="Yu S."/>
        </authorList>
    </citation>
    <scope>NUCLEOTIDE SEQUENCE</scope>
    <source>
        <strain evidence="2">LA-IB0</strain>
        <tissue evidence="2">Leaf</tissue>
    </source>
</reference>
<proteinExistence type="predicted"/>
<feature type="region of interest" description="Disordered" evidence="1">
    <location>
        <begin position="100"/>
        <end position="147"/>
    </location>
</feature>
<organism evidence="2 3">
    <name type="scientific">Buddleja alternifolia</name>
    <dbReference type="NCBI Taxonomy" id="168488"/>
    <lineage>
        <taxon>Eukaryota</taxon>
        <taxon>Viridiplantae</taxon>
        <taxon>Streptophyta</taxon>
        <taxon>Embryophyta</taxon>
        <taxon>Tracheophyta</taxon>
        <taxon>Spermatophyta</taxon>
        <taxon>Magnoliopsida</taxon>
        <taxon>eudicotyledons</taxon>
        <taxon>Gunneridae</taxon>
        <taxon>Pentapetalae</taxon>
        <taxon>asterids</taxon>
        <taxon>lamiids</taxon>
        <taxon>Lamiales</taxon>
        <taxon>Scrophulariaceae</taxon>
        <taxon>Buddlejeae</taxon>
        <taxon>Buddleja</taxon>
    </lineage>
</organism>
<keyword evidence="3" id="KW-1185">Reference proteome</keyword>
<sequence>MVAIETGLQTSMASIENFQKGMQKLMHMKRSTKLATIHYGYTDKDLPEEFFYASFLSGLKEEIGGAVMAVKPNDFHQVVSLAKRQEFTVDAIIKRDNITTRNFNKPKPNHRTFPTNNAIQKIPNPPPKPPDPPNTESLQTHRKPLTASEMRARREKNLCYNCDETFVPGHRSITTIVPSWIIEIQDSYNEDEKLIAILPQKAIVLNLT</sequence>
<evidence type="ECO:0000313" key="3">
    <source>
        <dbReference type="Proteomes" id="UP000826271"/>
    </source>
</evidence>
<feature type="compositionally biased region" description="Pro residues" evidence="1">
    <location>
        <begin position="123"/>
        <end position="133"/>
    </location>
</feature>
<comment type="caution">
    <text evidence="2">The sequence shown here is derived from an EMBL/GenBank/DDBJ whole genome shotgun (WGS) entry which is preliminary data.</text>
</comment>